<dbReference type="RefSeq" id="WP_269028653.1">
    <property type="nucleotide sequence ID" value="NZ_JANRML010000099.1"/>
</dbReference>
<protein>
    <submittedName>
        <fullName evidence="2">Retrotransposon gag domain-containing protein</fullName>
    </submittedName>
</protein>
<dbReference type="AlphaFoldDB" id="A0A9Q4NT71"/>
<feature type="domain" description="Retrotransposon gag" evidence="1">
    <location>
        <begin position="13"/>
        <end position="79"/>
    </location>
</feature>
<dbReference type="Pfam" id="PF03732">
    <property type="entry name" value="Retrotrans_gag"/>
    <property type="match status" value="1"/>
</dbReference>
<evidence type="ECO:0000259" key="1">
    <source>
        <dbReference type="Pfam" id="PF03732"/>
    </source>
</evidence>
<keyword evidence="3" id="KW-1185">Reference proteome</keyword>
<comment type="caution">
    <text evidence="2">The sequence shown here is derived from an EMBL/GenBank/DDBJ whole genome shotgun (WGS) entry which is preliminary data.</text>
</comment>
<gene>
    <name evidence="2" type="ORF">NUW87_11455</name>
</gene>
<name>A0A9Q4NT71_9CORY</name>
<organism evidence="2 3">
    <name type="scientific">Corynebacterium pilbarense</name>
    <dbReference type="NCBI Taxonomy" id="1288393"/>
    <lineage>
        <taxon>Bacteria</taxon>
        <taxon>Bacillati</taxon>
        <taxon>Actinomycetota</taxon>
        <taxon>Actinomycetes</taxon>
        <taxon>Mycobacteriales</taxon>
        <taxon>Corynebacteriaceae</taxon>
        <taxon>Corynebacterium</taxon>
    </lineage>
</organism>
<feature type="non-terminal residue" evidence="2">
    <location>
        <position position="1"/>
    </location>
</feature>
<evidence type="ECO:0000313" key="2">
    <source>
        <dbReference type="EMBL" id="MCZ2221966.1"/>
    </source>
</evidence>
<reference evidence="2" key="1">
    <citation type="submission" date="2022-08" db="EMBL/GenBank/DDBJ databases">
        <title>Corynebacterium sp. nov., isolated from clinical breast specimens.</title>
        <authorList>
            <person name="Zhang T."/>
        </authorList>
    </citation>
    <scope>NUCLEOTIDE SEQUENCE</scope>
    <source>
        <strain evidence="2">CCUG 57942</strain>
    </source>
</reference>
<sequence length="80" mass="9789">LKLAKGLKEKELEWSDFKKCFKKQYLSESYYERNTNEFYELLLGQMIMEDLINKFPELLRFVPYIQEDKVKIQRFLSCLP</sequence>
<accession>A0A9Q4NT71</accession>
<dbReference type="Proteomes" id="UP001071110">
    <property type="component" value="Unassembled WGS sequence"/>
</dbReference>
<dbReference type="EMBL" id="JANRML010000099">
    <property type="protein sequence ID" value="MCZ2221966.1"/>
    <property type="molecule type" value="Genomic_DNA"/>
</dbReference>
<dbReference type="InterPro" id="IPR005162">
    <property type="entry name" value="Retrotrans_gag_dom"/>
</dbReference>
<proteinExistence type="predicted"/>
<evidence type="ECO:0000313" key="3">
    <source>
        <dbReference type="Proteomes" id="UP001071110"/>
    </source>
</evidence>